<dbReference type="PANTHER" id="PTHR30441:SF8">
    <property type="entry name" value="DUF748 DOMAIN-CONTAINING PROTEIN"/>
    <property type="match status" value="1"/>
</dbReference>
<sequence length="960" mass="105651">MNQATKPASRWISRLLVLFSLWCLLGFLVVPGVVLHVGKQQLAQWVKVPSSLERVGFNPFTLELEVHNLWLGEPEQPITGFRQLKANVAWRSLWSGVLILERVQLKGLRHNAVFNPEGQFNLLAALNLPERDESPKEDSQPFPLRIEHIQLEADSIAFNDQRQTPAVAFDLSPLSLSLHNLSTLPDEQGELTLSAHSPHGAELNWQGQLSLLPLRSQGHLSIANIPLPVWWPYAQDSVALNLSQGSLSVASDYQLDLREAFELQLSQLQGQLKNLAVAVKPQPEANAQLAQLSMTGASLNLQKRRLHLGTIESQGLKLAAQRFKDGRIDWQALAGSNTDEKPAEPKKPANNDASPAWQISLKKLSVSDYNALLIDQVPDNPVKHTVGPLSLSVADYRSDKATPLPVTLTTELGKKGTLEVSGQLQPAPLKATLSAKATRLDLRQLQQYIAPFVRVEIRSGWLDTSLAINASDSPKLAINVQGQASIDQLHTLDTLKGRDLLRWQKVEVNGIDFAHEQHAKISEIVLHKPFARFIVNEDRSTNLSQLVIAQEATGPKPENPNPLAIELGSIRLVDGSANFADFSLEPEFDAGIEQLSGHIKGISSTSKAPAVIDIKGKIDRYAPALFAGTLTPFDPLNKLDMQVSFNKVELTTLTPYSGKFAGYSIRKGRMSLNLNYKIEDGRLKAENKILLEKLQLGEQVDSPDAVKLPVRLGLALMTDADGNIDLDIPITGNLNDPQFRVAPLVFKAIGNLIAKAAASPFKLLGGLLPGDNTNLGEVAFSAGSFELNNSAQKSLSQLAEALKQKPVLRLEIEGVAARDPDSLPEAQKRLERELKRGYYRILQRRGEDVPDSRLAVTVPDDFRPALLATIYRERIGQPPADWQNRSDSEQAQQAEQALVAFWQNSEVLLRKLGQARSTAIKNFLVDSQGLAPERLFLLDARIVEAGDKQSVTSPLHLEVQ</sequence>
<dbReference type="InterPro" id="IPR052894">
    <property type="entry name" value="AsmA-related"/>
</dbReference>
<evidence type="ECO:0008006" key="4">
    <source>
        <dbReference type="Google" id="ProtNLM"/>
    </source>
</evidence>
<gene>
    <name evidence="2" type="ORF">SAMN05216214_1236</name>
</gene>
<dbReference type="GO" id="GO:0005886">
    <property type="term" value="C:plasma membrane"/>
    <property type="evidence" value="ECO:0007669"/>
    <property type="project" value="TreeGrafter"/>
</dbReference>
<evidence type="ECO:0000313" key="2">
    <source>
        <dbReference type="EMBL" id="SEL79391.1"/>
    </source>
</evidence>
<dbReference type="Proteomes" id="UP000185766">
    <property type="component" value="Unassembled WGS sequence"/>
</dbReference>
<dbReference type="AlphaFoldDB" id="A0A1H7T3G6"/>
<feature type="region of interest" description="Disordered" evidence="1">
    <location>
        <begin position="334"/>
        <end position="353"/>
    </location>
</feature>
<dbReference type="InterPro" id="IPR036737">
    <property type="entry name" value="OmpA-like_sf"/>
</dbReference>
<dbReference type="InterPro" id="IPR008023">
    <property type="entry name" value="DUF748"/>
</dbReference>
<dbReference type="EMBL" id="FOAS01000023">
    <property type="protein sequence ID" value="SEL79391.1"/>
    <property type="molecule type" value="Genomic_DNA"/>
</dbReference>
<protein>
    <recommendedName>
        <fullName evidence="4">DUF748 domain-containing protein</fullName>
    </recommendedName>
</protein>
<dbReference type="RefSeq" id="WP_074870636.1">
    <property type="nucleotide sequence ID" value="NZ_FOAS01000023.1"/>
</dbReference>
<evidence type="ECO:0000256" key="1">
    <source>
        <dbReference type="SAM" id="MobiDB-lite"/>
    </source>
</evidence>
<name>A0A1H7T3G6_9GAMM</name>
<evidence type="ECO:0000313" key="3">
    <source>
        <dbReference type="Proteomes" id="UP000185766"/>
    </source>
</evidence>
<organism evidence="2 3">
    <name type="scientific">Atopomonas hussainii</name>
    <dbReference type="NCBI Taxonomy" id="1429083"/>
    <lineage>
        <taxon>Bacteria</taxon>
        <taxon>Pseudomonadati</taxon>
        <taxon>Pseudomonadota</taxon>
        <taxon>Gammaproteobacteria</taxon>
        <taxon>Pseudomonadales</taxon>
        <taxon>Pseudomonadaceae</taxon>
        <taxon>Atopomonas</taxon>
    </lineage>
</organism>
<dbReference type="GO" id="GO:0090313">
    <property type="term" value="P:regulation of protein targeting to membrane"/>
    <property type="evidence" value="ECO:0007669"/>
    <property type="project" value="TreeGrafter"/>
</dbReference>
<proteinExistence type="predicted"/>
<dbReference type="PANTHER" id="PTHR30441">
    <property type="entry name" value="DUF748 DOMAIN-CONTAINING PROTEIN"/>
    <property type="match status" value="1"/>
</dbReference>
<feature type="compositionally biased region" description="Basic and acidic residues" evidence="1">
    <location>
        <begin position="338"/>
        <end position="349"/>
    </location>
</feature>
<dbReference type="STRING" id="1429083.GCA_001885685_00199"/>
<keyword evidence="3" id="KW-1185">Reference proteome</keyword>
<reference evidence="2 3" key="1">
    <citation type="submission" date="2016-10" db="EMBL/GenBank/DDBJ databases">
        <authorList>
            <person name="de Groot N.N."/>
        </authorList>
    </citation>
    <scope>NUCLEOTIDE SEQUENCE [LARGE SCALE GENOMIC DNA]</scope>
    <source>
        <strain evidence="2 3">JCM 19513</strain>
    </source>
</reference>
<accession>A0A1H7T3G6</accession>
<dbReference type="Gene3D" id="3.30.1330.60">
    <property type="entry name" value="OmpA-like domain"/>
    <property type="match status" value="1"/>
</dbReference>
<dbReference type="Pfam" id="PF05359">
    <property type="entry name" value="DUF748"/>
    <property type="match status" value="1"/>
</dbReference>